<dbReference type="EMBL" id="UINC01111083">
    <property type="protein sequence ID" value="SVC79032.1"/>
    <property type="molecule type" value="Genomic_DNA"/>
</dbReference>
<feature type="non-terminal residue" evidence="1">
    <location>
        <position position="1"/>
    </location>
</feature>
<protein>
    <submittedName>
        <fullName evidence="1">Uncharacterized protein</fullName>
    </submittedName>
</protein>
<accession>A0A382Q3K6</accession>
<proteinExistence type="predicted"/>
<dbReference type="AlphaFoldDB" id="A0A382Q3K6"/>
<organism evidence="1">
    <name type="scientific">marine metagenome</name>
    <dbReference type="NCBI Taxonomy" id="408172"/>
    <lineage>
        <taxon>unclassified sequences</taxon>
        <taxon>metagenomes</taxon>
        <taxon>ecological metagenomes</taxon>
    </lineage>
</organism>
<reference evidence="1" key="1">
    <citation type="submission" date="2018-05" db="EMBL/GenBank/DDBJ databases">
        <authorList>
            <person name="Lanie J.A."/>
            <person name="Ng W.-L."/>
            <person name="Kazmierczak K.M."/>
            <person name="Andrzejewski T.M."/>
            <person name="Davidsen T.M."/>
            <person name="Wayne K.J."/>
            <person name="Tettelin H."/>
            <person name="Glass J.I."/>
            <person name="Rusch D."/>
            <person name="Podicherti R."/>
            <person name="Tsui H.-C.T."/>
            <person name="Winkler M.E."/>
        </authorList>
    </citation>
    <scope>NUCLEOTIDE SEQUENCE</scope>
</reference>
<evidence type="ECO:0000313" key="1">
    <source>
        <dbReference type="EMBL" id="SVC79032.1"/>
    </source>
</evidence>
<gene>
    <name evidence="1" type="ORF">METZ01_LOCUS331886</name>
</gene>
<sequence>VKQTTFIVVPYHWNEGFEMRHLTNVFNEIWTLAEERNRQGGGFIKIYESKKRYVTFGIYDSVTKKYCLFHTINLVGNFRYNSKVVPPEFKEMRKLVSG</sequence>
<name>A0A382Q3K6_9ZZZZ</name>